<gene>
    <name evidence="2" type="ORF">C7H19_25215</name>
</gene>
<dbReference type="Gene3D" id="2.60.40.10">
    <property type="entry name" value="Immunoglobulins"/>
    <property type="match status" value="3"/>
</dbReference>
<dbReference type="EMBL" id="PXOH01000113">
    <property type="protein sequence ID" value="PSF25857.1"/>
    <property type="molecule type" value="Genomic_DNA"/>
</dbReference>
<evidence type="ECO:0000259" key="1">
    <source>
        <dbReference type="Pfam" id="PF07705"/>
    </source>
</evidence>
<dbReference type="AlphaFoldDB" id="A0A2T1LQ96"/>
<feature type="non-terminal residue" evidence="2">
    <location>
        <position position="1"/>
    </location>
</feature>
<name>A0A2T1LQ96_9CHRO</name>
<proteinExistence type="predicted"/>
<dbReference type="RefSeq" id="WP_146136608.1">
    <property type="nucleotide sequence ID" value="NZ_PXOH01000113.1"/>
</dbReference>
<organism evidence="2 3">
    <name type="scientific">Aphanothece hegewaldii CCALA 016</name>
    <dbReference type="NCBI Taxonomy" id="2107694"/>
    <lineage>
        <taxon>Bacteria</taxon>
        <taxon>Bacillati</taxon>
        <taxon>Cyanobacteriota</taxon>
        <taxon>Cyanophyceae</taxon>
        <taxon>Oscillatoriophycideae</taxon>
        <taxon>Chroococcales</taxon>
        <taxon>Aphanothecaceae</taxon>
        <taxon>Aphanothece</taxon>
    </lineage>
</organism>
<dbReference type="InterPro" id="IPR011635">
    <property type="entry name" value="CARDB"/>
</dbReference>
<evidence type="ECO:0000313" key="3">
    <source>
        <dbReference type="Proteomes" id="UP000239001"/>
    </source>
</evidence>
<dbReference type="InterPro" id="IPR013783">
    <property type="entry name" value="Ig-like_fold"/>
</dbReference>
<reference evidence="2 3" key="1">
    <citation type="submission" date="2018-03" db="EMBL/GenBank/DDBJ databases">
        <title>The ancient ancestry and fast evolution of plastids.</title>
        <authorList>
            <person name="Moore K.R."/>
            <person name="Magnabosco C."/>
            <person name="Momper L."/>
            <person name="Gold D.A."/>
            <person name="Bosak T."/>
            <person name="Fournier G.P."/>
        </authorList>
    </citation>
    <scope>NUCLEOTIDE SEQUENCE [LARGE SCALE GENOMIC DNA]</scope>
    <source>
        <strain evidence="2 3">CCALA 016</strain>
    </source>
</reference>
<reference evidence="2 3" key="2">
    <citation type="submission" date="2018-03" db="EMBL/GenBank/DDBJ databases">
        <authorList>
            <person name="Keele B.F."/>
        </authorList>
    </citation>
    <scope>NUCLEOTIDE SEQUENCE [LARGE SCALE GENOMIC DNA]</scope>
    <source>
        <strain evidence="2 3">CCALA 016</strain>
    </source>
</reference>
<evidence type="ECO:0000313" key="2">
    <source>
        <dbReference type="EMBL" id="PSF25857.1"/>
    </source>
</evidence>
<accession>A0A2T1LQ96</accession>
<comment type="caution">
    <text evidence="2">The sequence shown here is derived from an EMBL/GenBank/DDBJ whole genome shotgun (WGS) entry which is preliminary data.</text>
</comment>
<feature type="domain" description="CARDB" evidence="1">
    <location>
        <begin position="147"/>
        <end position="259"/>
    </location>
</feature>
<keyword evidence="3" id="KW-1185">Reference proteome</keyword>
<protein>
    <recommendedName>
        <fullName evidence="1">CARDB domain-containing protein</fullName>
    </recommendedName>
</protein>
<sequence length="383" mass="41870">KEFIYTTNNSRVSEAIQISLTPPPDLKVTDLIAPSAIEAGQKIDFSWTITNDGTGKAVGAWVDEIYLQAVSTLLQPLIWLGSFTYDQGLAAGQFYTRKEQIAIPSTLQGLYQIVVKTNTLHSLYEHGATGNNTAVDNDPLLITLPPRPDLQVQLIEAPQEVNAGGTGALAFVVINSGTVPTTTSWQDHVYLSLDNKISSDDFLLGSPTNESALAPQESYLSSTLSFVVPKRMIGEVFLIVQANADGKVNEYPQNSNNTLAVPLNVIGLPLADLVTENVTVPNQAFEGSTIPIRYTVINKGIGETDRDEWTDTIWLTRDKKRPSPVNAEGNLEDILLAQITHSGSLQVGHSYEQIINVTLPEQVTGEWYITPWSDTYDIVLEDT</sequence>
<dbReference type="OrthoDB" id="9792179at2"/>
<dbReference type="Pfam" id="PF07705">
    <property type="entry name" value="CARDB"/>
    <property type="match status" value="1"/>
</dbReference>
<dbReference type="Proteomes" id="UP000239001">
    <property type="component" value="Unassembled WGS sequence"/>
</dbReference>
<feature type="non-terminal residue" evidence="2">
    <location>
        <position position="383"/>
    </location>
</feature>